<gene>
    <name evidence="2" type="ORF">BJ508DRAFT_154096</name>
</gene>
<evidence type="ECO:0000313" key="2">
    <source>
        <dbReference type="EMBL" id="RPA78727.1"/>
    </source>
</evidence>
<evidence type="ECO:0000313" key="3">
    <source>
        <dbReference type="Proteomes" id="UP000275078"/>
    </source>
</evidence>
<proteinExistence type="predicted"/>
<name>A0A3N4HZV7_ASCIM</name>
<reference evidence="2 3" key="1">
    <citation type="journal article" date="2018" name="Nat. Ecol. Evol.">
        <title>Pezizomycetes genomes reveal the molecular basis of ectomycorrhizal truffle lifestyle.</title>
        <authorList>
            <person name="Murat C."/>
            <person name="Payen T."/>
            <person name="Noel B."/>
            <person name="Kuo A."/>
            <person name="Morin E."/>
            <person name="Chen J."/>
            <person name="Kohler A."/>
            <person name="Krizsan K."/>
            <person name="Balestrini R."/>
            <person name="Da Silva C."/>
            <person name="Montanini B."/>
            <person name="Hainaut M."/>
            <person name="Levati E."/>
            <person name="Barry K.W."/>
            <person name="Belfiori B."/>
            <person name="Cichocki N."/>
            <person name="Clum A."/>
            <person name="Dockter R.B."/>
            <person name="Fauchery L."/>
            <person name="Guy J."/>
            <person name="Iotti M."/>
            <person name="Le Tacon F."/>
            <person name="Lindquist E.A."/>
            <person name="Lipzen A."/>
            <person name="Malagnac F."/>
            <person name="Mello A."/>
            <person name="Molinier V."/>
            <person name="Miyauchi S."/>
            <person name="Poulain J."/>
            <person name="Riccioni C."/>
            <person name="Rubini A."/>
            <person name="Sitrit Y."/>
            <person name="Splivallo R."/>
            <person name="Traeger S."/>
            <person name="Wang M."/>
            <person name="Zifcakova L."/>
            <person name="Wipf D."/>
            <person name="Zambonelli A."/>
            <person name="Paolocci F."/>
            <person name="Nowrousian M."/>
            <person name="Ottonello S."/>
            <person name="Baldrian P."/>
            <person name="Spatafora J.W."/>
            <person name="Henrissat B."/>
            <person name="Nagy L.G."/>
            <person name="Aury J.M."/>
            <person name="Wincker P."/>
            <person name="Grigoriev I.V."/>
            <person name="Bonfante P."/>
            <person name="Martin F.M."/>
        </authorList>
    </citation>
    <scope>NUCLEOTIDE SEQUENCE [LARGE SCALE GENOMIC DNA]</scope>
    <source>
        <strain evidence="2 3">RN42</strain>
    </source>
</reference>
<protein>
    <submittedName>
        <fullName evidence="2">Uncharacterized protein</fullName>
    </submittedName>
</protein>
<feature type="region of interest" description="Disordered" evidence="1">
    <location>
        <begin position="1"/>
        <end position="23"/>
    </location>
</feature>
<evidence type="ECO:0000256" key="1">
    <source>
        <dbReference type="SAM" id="MobiDB-lite"/>
    </source>
</evidence>
<dbReference type="EMBL" id="ML119708">
    <property type="protein sequence ID" value="RPA78727.1"/>
    <property type="molecule type" value="Genomic_DNA"/>
</dbReference>
<feature type="compositionally biased region" description="Acidic residues" evidence="1">
    <location>
        <begin position="198"/>
        <end position="219"/>
    </location>
</feature>
<feature type="compositionally biased region" description="Low complexity" evidence="1">
    <location>
        <begin position="1"/>
        <end position="19"/>
    </location>
</feature>
<feature type="region of interest" description="Disordered" evidence="1">
    <location>
        <begin position="149"/>
        <end position="219"/>
    </location>
</feature>
<accession>A0A3N4HZV7</accession>
<dbReference type="AlphaFoldDB" id="A0A3N4HZV7"/>
<organism evidence="2 3">
    <name type="scientific">Ascobolus immersus RN42</name>
    <dbReference type="NCBI Taxonomy" id="1160509"/>
    <lineage>
        <taxon>Eukaryota</taxon>
        <taxon>Fungi</taxon>
        <taxon>Dikarya</taxon>
        <taxon>Ascomycota</taxon>
        <taxon>Pezizomycotina</taxon>
        <taxon>Pezizomycetes</taxon>
        <taxon>Pezizales</taxon>
        <taxon>Ascobolaceae</taxon>
        <taxon>Ascobolus</taxon>
    </lineage>
</organism>
<dbReference type="Proteomes" id="UP000275078">
    <property type="component" value="Unassembled WGS sequence"/>
</dbReference>
<keyword evidence="3" id="KW-1185">Reference proteome</keyword>
<sequence length="328" mass="36567">MARGRNNSSRSPSSNLYSSKRPALIKDFQLRPTIRKHLHVRKGRTPPPITLNEAFSEFEDALEAIVQLDEEPHSDGHDSEGSEVAIIMLLGWAEQLRLEWAFMKGARSAAPPLPTESGRPIMEYATPEGSPPASGLVTRGLGRLTAESILRPPQTQRKPDHTVKQFQRGGANRRQTSEGEDERASVNGAHVDTHTDEAMDEDADEDGDEMEERDTIPPDDYDYEWEIEAQRARKRRRSGKVSDVATEKNQTESGFVDLGVSRQTSSTNYQGIGRGIFEAVGTRSQPCHDPIPICVSVRRLLSKDREGIPCRAFHCANDRRRSLTPKGC</sequence>